<evidence type="ECO:0000256" key="4">
    <source>
        <dbReference type="ARBA" id="ARBA00023288"/>
    </source>
</evidence>
<dbReference type="OrthoDB" id="1736356at2759"/>
<keyword evidence="8" id="KW-1185">Reference proteome</keyword>
<feature type="compositionally biased region" description="Basic residues" evidence="5">
    <location>
        <begin position="561"/>
        <end position="573"/>
    </location>
</feature>
<keyword evidence="2" id="KW-0418">Kinase</keyword>
<dbReference type="EMBL" id="SZYD01000001">
    <property type="protein sequence ID" value="KAD7477409.1"/>
    <property type="molecule type" value="Genomic_DNA"/>
</dbReference>
<gene>
    <name evidence="7" type="ORF">E3N88_00545</name>
</gene>
<keyword evidence="4" id="KW-0449">Lipoprotein</keyword>
<evidence type="ECO:0000256" key="5">
    <source>
        <dbReference type="SAM" id="MobiDB-lite"/>
    </source>
</evidence>
<evidence type="ECO:0000259" key="6">
    <source>
        <dbReference type="PROSITE" id="PS50011"/>
    </source>
</evidence>
<evidence type="ECO:0000256" key="1">
    <source>
        <dbReference type="ARBA" id="ARBA00004193"/>
    </source>
</evidence>
<dbReference type="InterPro" id="IPR001245">
    <property type="entry name" value="Ser-Thr/Tyr_kinase_cat_dom"/>
</dbReference>
<feature type="compositionally biased region" description="Acidic residues" evidence="5">
    <location>
        <begin position="644"/>
        <end position="653"/>
    </location>
</feature>
<dbReference type="GO" id="GO:0005524">
    <property type="term" value="F:ATP binding"/>
    <property type="evidence" value="ECO:0007669"/>
    <property type="project" value="InterPro"/>
</dbReference>
<feature type="compositionally biased region" description="Basic and acidic residues" evidence="5">
    <location>
        <begin position="632"/>
        <end position="643"/>
    </location>
</feature>
<dbReference type="FunFam" id="3.30.200.20:FF:000415">
    <property type="entry name" value="receptor-like serine/threonine-protein kinase NCRK"/>
    <property type="match status" value="1"/>
</dbReference>
<keyword evidence="2" id="KW-0723">Serine/threonine-protein kinase</keyword>
<feature type="region of interest" description="Disordered" evidence="5">
    <location>
        <begin position="1"/>
        <end position="66"/>
    </location>
</feature>
<comment type="caution">
    <text evidence="7">The sequence shown here is derived from an EMBL/GenBank/DDBJ whole genome shotgun (WGS) entry which is preliminary data.</text>
</comment>
<feature type="compositionally biased region" description="Low complexity" evidence="5">
    <location>
        <begin position="389"/>
        <end position="398"/>
    </location>
</feature>
<accession>A0A5N6PYF0</accession>
<reference evidence="7 8" key="1">
    <citation type="submission" date="2019-05" db="EMBL/GenBank/DDBJ databases">
        <title>Mikania micrantha, genome provides insights into the molecular mechanism of rapid growth.</title>
        <authorList>
            <person name="Liu B."/>
        </authorList>
    </citation>
    <scope>NUCLEOTIDE SEQUENCE [LARGE SCALE GENOMIC DNA]</scope>
    <source>
        <strain evidence="7">NLD-2019</strain>
        <tissue evidence="7">Leaf</tissue>
    </source>
</reference>
<dbReference type="PANTHER" id="PTHR47985:SF17">
    <property type="entry name" value="SERINE_THREONINE-PROTEIN KINASE CDL1-LIKE"/>
    <property type="match status" value="1"/>
</dbReference>
<evidence type="ECO:0000256" key="3">
    <source>
        <dbReference type="ARBA" id="ARBA00023136"/>
    </source>
</evidence>
<keyword evidence="3" id="KW-0472">Membrane</keyword>
<dbReference type="Proteomes" id="UP000326396">
    <property type="component" value="Linkage Group LG1"/>
</dbReference>
<organism evidence="7 8">
    <name type="scientific">Mikania micrantha</name>
    <name type="common">bitter vine</name>
    <dbReference type="NCBI Taxonomy" id="192012"/>
    <lineage>
        <taxon>Eukaryota</taxon>
        <taxon>Viridiplantae</taxon>
        <taxon>Streptophyta</taxon>
        <taxon>Embryophyta</taxon>
        <taxon>Tracheophyta</taxon>
        <taxon>Spermatophyta</taxon>
        <taxon>Magnoliopsida</taxon>
        <taxon>eudicotyledons</taxon>
        <taxon>Gunneridae</taxon>
        <taxon>Pentapetalae</taxon>
        <taxon>asterids</taxon>
        <taxon>campanulids</taxon>
        <taxon>Asterales</taxon>
        <taxon>Asteraceae</taxon>
        <taxon>Asteroideae</taxon>
        <taxon>Heliantheae alliance</taxon>
        <taxon>Eupatorieae</taxon>
        <taxon>Mikania</taxon>
    </lineage>
</organism>
<evidence type="ECO:0000313" key="8">
    <source>
        <dbReference type="Proteomes" id="UP000326396"/>
    </source>
</evidence>
<dbReference type="InterPro" id="IPR000719">
    <property type="entry name" value="Prot_kinase_dom"/>
</dbReference>
<dbReference type="FunFam" id="1.10.510.10:FF:000095">
    <property type="entry name" value="protein STRUBBELIG-RECEPTOR FAMILY 8"/>
    <property type="match status" value="1"/>
</dbReference>
<evidence type="ECO:0000256" key="2">
    <source>
        <dbReference type="ARBA" id="ARBA00022527"/>
    </source>
</evidence>
<feature type="compositionally biased region" description="Acidic residues" evidence="5">
    <location>
        <begin position="462"/>
        <end position="480"/>
    </location>
</feature>
<dbReference type="Gene3D" id="1.10.510.10">
    <property type="entry name" value="Transferase(Phosphotransferase) domain 1"/>
    <property type="match status" value="1"/>
</dbReference>
<dbReference type="AlphaFoldDB" id="A0A5N6PYF0"/>
<dbReference type="Pfam" id="PF07714">
    <property type="entry name" value="PK_Tyr_Ser-Thr"/>
    <property type="match status" value="1"/>
</dbReference>
<name>A0A5N6PYF0_9ASTR</name>
<proteinExistence type="predicted"/>
<feature type="compositionally biased region" description="Basic and acidic residues" evidence="5">
    <location>
        <begin position="14"/>
        <end position="24"/>
    </location>
</feature>
<dbReference type="PANTHER" id="PTHR47985">
    <property type="entry name" value="OS07G0668900 PROTEIN"/>
    <property type="match status" value="1"/>
</dbReference>
<dbReference type="InterPro" id="IPR011009">
    <property type="entry name" value="Kinase-like_dom_sf"/>
</dbReference>
<feature type="compositionally biased region" description="Pro residues" evidence="5">
    <location>
        <begin position="365"/>
        <end position="374"/>
    </location>
</feature>
<feature type="compositionally biased region" description="Acidic residues" evidence="5">
    <location>
        <begin position="441"/>
        <end position="454"/>
    </location>
</feature>
<feature type="domain" description="Protein kinase" evidence="6">
    <location>
        <begin position="86"/>
        <end position="361"/>
    </location>
</feature>
<feature type="compositionally biased region" description="Polar residues" evidence="5">
    <location>
        <begin position="658"/>
        <end position="674"/>
    </location>
</feature>
<dbReference type="SUPFAM" id="SSF56112">
    <property type="entry name" value="Protein kinase-like (PK-like)"/>
    <property type="match status" value="1"/>
</dbReference>
<feature type="compositionally biased region" description="Acidic residues" evidence="5">
    <location>
        <begin position="424"/>
        <end position="433"/>
    </location>
</feature>
<comment type="subcellular location">
    <subcellularLocation>
        <location evidence="1">Cell membrane</location>
        <topology evidence="1">Lipid-anchor</topology>
    </subcellularLocation>
</comment>
<evidence type="ECO:0000313" key="7">
    <source>
        <dbReference type="EMBL" id="KAD7477409.1"/>
    </source>
</evidence>
<dbReference type="Gene3D" id="3.30.200.20">
    <property type="entry name" value="Phosphorylase Kinase, domain 1"/>
    <property type="match status" value="1"/>
</dbReference>
<feature type="compositionally biased region" description="Polar residues" evidence="5">
    <location>
        <begin position="378"/>
        <end position="388"/>
    </location>
</feature>
<protein>
    <recommendedName>
        <fullName evidence="6">Protein kinase domain-containing protein</fullName>
    </recommendedName>
</protein>
<feature type="compositionally biased region" description="Basic and acidic residues" evidence="5">
    <location>
        <begin position="678"/>
        <end position="689"/>
    </location>
</feature>
<feature type="region of interest" description="Disordered" evidence="5">
    <location>
        <begin position="365"/>
        <end position="689"/>
    </location>
</feature>
<dbReference type="GO" id="GO:0004674">
    <property type="term" value="F:protein serine/threonine kinase activity"/>
    <property type="evidence" value="ECO:0007669"/>
    <property type="project" value="UniProtKB-KW"/>
</dbReference>
<dbReference type="PROSITE" id="PS50011">
    <property type="entry name" value="PROTEIN_KINASE_DOM"/>
    <property type="match status" value="1"/>
</dbReference>
<keyword evidence="2" id="KW-0808">Transferase</keyword>
<feature type="compositionally biased region" description="Basic and acidic residues" evidence="5">
    <location>
        <begin position="411"/>
        <end position="423"/>
    </location>
</feature>
<sequence>MNCLPCLRKKASKDKKSDEKKSDVKEDEELPVAQPKQNPIDKQPSVKNVHSNKKDEDSDAAALDETPAGSARRFKYQELASATKNFKAEHLLGESGFGKVYKGTLADGKVVAVKQLKKPGTKANKEFIEEVIRLSDLQHPNLVKLIGYCADDDNRLLVYEYMPMGSIKDHLHDLPPGERSLDWIIRMKVAAGAAQVLEYLHEKVDPPVLCGNVRSTNVLLDKNFGPKVTDYGLVNLESSSSGSNLHKTVVGTVGCAPESEYTGELTLKSHVYSFGVVLLELITGRKALDSSRPFGEQNLVYWAQPYFNDPKKIYKLVDPMFKGVVPEKSLNQAVEVAAMCLQDEWSVRPSISDIKGTLSFLTVPPPEGFIPQPEPTKEATSALSKQYLSSSSSSSSSDSDSDQELGIEIEPFNRPEPEPRLEPEPETDPEPEPESEHEPEWESEAETEPGLEPEIELKTDLEPELDFTDSDSDSDSDSDPEPISKLEPVLEPVSMPKSKPDVTNSNSDSDSDLDPEPISKPDPAPESVSMPEPVLDPMPTPEPEFSDDDKASTSILINSKSKARMKAKSTKKKVMFDTEGTDSIKPSMKRVNSSFSKKSFKKSKDDDINDDDDDQSSSNSYNQTVRSKSRRKSDSRGDDHSDVEFTDESDDEFGPQRFKSTISRFSAESRSYSEYQDESDHGSTSEGEK</sequence>
<dbReference type="GO" id="GO:0005886">
    <property type="term" value="C:plasma membrane"/>
    <property type="evidence" value="ECO:0007669"/>
    <property type="project" value="UniProtKB-SubCell"/>
</dbReference>